<dbReference type="AlphaFoldDB" id="A0AAV4H2C8"/>
<dbReference type="GO" id="GO:0004029">
    <property type="term" value="F:aldehyde dehydrogenase (NAD+) activity"/>
    <property type="evidence" value="ECO:0007669"/>
    <property type="project" value="TreeGrafter"/>
</dbReference>
<protein>
    <submittedName>
        <fullName evidence="4">Aldehyde dehydrogenase</fullName>
    </submittedName>
</protein>
<reference evidence="4 5" key="1">
    <citation type="journal article" date="2021" name="Elife">
        <title>Chloroplast acquisition without the gene transfer in kleptoplastic sea slugs, Plakobranchus ocellatus.</title>
        <authorList>
            <person name="Maeda T."/>
            <person name="Takahashi S."/>
            <person name="Yoshida T."/>
            <person name="Shimamura S."/>
            <person name="Takaki Y."/>
            <person name="Nagai Y."/>
            <person name="Toyoda A."/>
            <person name="Suzuki Y."/>
            <person name="Arimoto A."/>
            <person name="Ishii H."/>
            <person name="Satoh N."/>
            <person name="Nishiyama T."/>
            <person name="Hasebe M."/>
            <person name="Maruyama T."/>
            <person name="Minagawa J."/>
            <person name="Obokata J."/>
            <person name="Shigenobu S."/>
        </authorList>
    </citation>
    <scope>NUCLEOTIDE SEQUENCE [LARGE SCALE GENOMIC DNA]</scope>
</reference>
<gene>
    <name evidence="4" type="ORF">ElyMa_000837300</name>
</gene>
<dbReference type="Pfam" id="PF00171">
    <property type="entry name" value="Aldedh"/>
    <property type="match status" value="1"/>
</dbReference>
<comment type="similarity">
    <text evidence="1">Belongs to the aldehyde dehydrogenase family.</text>
</comment>
<dbReference type="InterPro" id="IPR015590">
    <property type="entry name" value="Aldehyde_DH_dom"/>
</dbReference>
<dbReference type="GO" id="GO:0005737">
    <property type="term" value="C:cytoplasm"/>
    <property type="evidence" value="ECO:0007669"/>
    <property type="project" value="TreeGrafter"/>
</dbReference>
<keyword evidence="5" id="KW-1185">Reference proteome</keyword>
<feature type="domain" description="Aldehyde dehydrogenase" evidence="3">
    <location>
        <begin position="6"/>
        <end position="153"/>
    </location>
</feature>
<comment type="caution">
    <text evidence="4">The sequence shown here is derived from an EMBL/GenBank/DDBJ whole genome shotgun (WGS) entry which is preliminary data.</text>
</comment>
<dbReference type="GO" id="GO:0006081">
    <property type="term" value="P:aldehyde metabolic process"/>
    <property type="evidence" value="ECO:0007669"/>
    <property type="project" value="InterPro"/>
</dbReference>
<dbReference type="PANTHER" id="PTHR43570:SF16">
    <property type="entry name" value="ALDEHYDE DEHYDROGENASE TYPE III, ISOFORM Q"/>
    <property type="match status" value="1"/>
</dbReference>
<dbReference type="PANTHER" id="PTHR43570">
    <property type="entry name" value="ALDEHYDE DEHYDROGENASE"/>
    <property type="match status" value="1"/>
</dbReference>
<dbReference type="InterPro" id="IPR016161">
    <property type="entry name" value="Ald_DH/histidinol_DH"/>
</dbReference>
<dbReference type="SUPFAM" id="SSF53720">
    <property type="entry name" value="ALDH-like"/>
    <property type="match status" value="1"/>
</dbReference>
<dbReference type="Gene3D" id="3.40.605.10">
    <property type="entry name" value="Aldehyde Dehydrogenase, Chain A, domain 1"/>
    <property type="match status" value="1"/>
</dbReference>
<organism evidence="4 5">
    <name type="scientific">Elysia marginata</name>
    <dbReference type="NCBI Taxonomy" id="1093978"/>
    <lineage>
        <taxon>Eukaryota</taxon>
        <taxon>Metazoa</taxon>
        <taxon>Spiralia</taxon>
        <taxon>Lophotrochozoa</taxon>
        <taxon>Mollusca</taxon>
        <taxon>Gastropoda</taxon>
        <taxon>Heterobranchia</taxon>
        <taxon>Euthyneura</taxon>
        <taxon>Panpulmonata</taxon>
        <taxon>Sacoglossa</taxon>
        <taxon>Placobranchoidea</taxon>
        <taxon>Plakobranchidae</taxon>
        <taxon>Elysia</taxon>
    </lineage>
</organism>
<proteinExistence type="inferred from homology"/>
<evidence type="ECO:0000259" key="3">
    <source>
        <dbReference type="Pfam" id="PF00171"/>
    </source>
</evidence>
<dbReference type="InterPro" id="IPR016162">
    <property type="entry name" value="Ald_DH_N"/>
</dbReference>
<evidence type="ECO:0000256" key="1">
    <source>
        <dbReference type="ARBA" id="ARBA00009986"/>
    </source>
</evidence>
<keyword evidence="2" id="KW-0560">Oxidoreductase</keyword>
<evidence type="ECO:0000256" key="2">
    <source>
        <dbReference type="ARBA" id="ARBA00023002"/>
    </source>
</evidence>
<accession>A0AAV4H2C8</accession>
<dbReference type="EMBL" id="BMAT01001712">
    <property type="protein sequence ID" value="GFR91173.1"/>
    <property type="molecule type" value="Genomic_DNA"/>
</dbReference>
<name>A0AAV4H2C8_9GAST</name>
<evidence type="ECO:0000313" key="4">
    <source>
        <dbReference type="EMBL" id="GFR91173.1"/>
    </source>
</evidence>
<sequence length="167" mass="18771">MESYGQMVKDMRSVFMTGKTKSEQWRSTQLRAIVNLIEENSEKLCAALQEDLHKHKGESVITELSLCKNDAIHAINHLSEWIKPEKVQKGLMYMMDNACIQKEPLGVSLIIGAWNYPIQLTLLPLIGAVAAGNCCIIKPSELSAKTAEFLKEYIPKYLDHVSISHKA</sequence>
<dbReference type="Proteomes" id="UP000762676">
    <property type="component" value="Unassembled WGS sequence"/>
</dbReference>
<dbReference type="InterPro" id="IPR012394">
    <property type="entry name" value="Aldehyde_DH_NAD(P)"/>
</dbReference>
<evidence type="ECO:0000313" key="5">
    <source>
        <dbReference type="Proteomes" id="UP000762676"/>
    </source>
</evidence>